<feature type="transmembrane region" description="Helical" evidence="14">
    <location>
        <begin position="6"/>
        <end position="23"/>
    </location>
</feature>
<organism evidence="17 18">
    <name type="scientific">Meloidogyne graminicola</name>
    <dbReference type="NCBI Taxonomy" id="189291"/>
    <lineage>
        <taxon>Eukaryota</taxon>
        <taxon>Metazoa</taxon>
        <taxon>Ecdysozoa</taxon>
        <taxon>Nematoda</taxon>
        <taxon>Chromadorea</taxon>
        <taxon>Rhabditida</taxon>
        <taxon>Tylenchina</taxon>
        <taxon>Tylenchomorpha</taxon>
        <taxon>Tylenchoidea</taxon>
        <taxon>Meloidogynidae</taxon>
        <taxon>Meloidogyninae</taxon>
        <taxon>Meloidogyne</taxon>
    </lineage>
</organism>
<dbReference type="Pfam" id="PF15924">
    <property type="entry name" value="ALG11_N"/>
    <property type="match status" value="1"/>
</dbReference>
<comment type="subcellular location">
    <subcellularLocation>
        <location evidence="1">Endoplasmic reticulum membrane</location>
        <topology evidence="1">Single-pass membrane protein</topology>
    </subcellularLocation>
</comment>
<evidence type="ECO:0000313" key="18">
    <source>
        <dbReference type="Proteomes" id="UP000605970"/>
    </source>
</evidence>
<proteinExistence type="inferred from homology"/>
<keyword evidence="7 14" id="KW-0808">Transferase</keyword>
<feature type="domain" description="ALG11 mannosyltransferase N-terminal" evidence="16">
    <location>
        <begin position="30"/>
        <end position="237"/>
    </location>
</feature>
<dbReference type="InterPro" id="IPR038013">
    <property type="entry name" value="ALG11"/>
</dbReference>
<evidence type="ECO:0000259" key="15">
    <source>
        <dbReference type="Pfam" id="PF00534"/>
    </source>
</evidence>
<evidence type="ECO:0000259" key="16">
    <source>
        <dbReference type="Pfam" id="PF15924"/>
    </source>
</evidence>
<dbReference type="GO" id="GO:0005789">
    <property type="term" value="C:endoplasmic reticulum membrane"/>
    <property type="evidence" value="ECO:0007669"/>
    <property type="project" value="UniProtKB-SubCell"/>
</dbReference>
<evidence type="ECO:0000256" key="12">
    <source>
        <dbReference type="ARBA" id="ARBA00045065"/>
    </source>
</evidence>
<dbReference type="EMBL" id="JABEBT010000029">
    <property type="protein sequence ID" value="KAF7636444.1"/>
    <property type="molecule type" value="Genomic_DNA"/>
</dbReference>
<evidence type="ECO:0000256" key="1">
    <source>
        <dbReference type="ARBA" id="ARBA00004389"/>
    </source>
</evidence>
<evidence type="ECO:0000256" key="9">
    <source>
        <dbReference type="ARBA" id="ARBA00022824"/>
    </source>
</evidence>
<evidence type="ECO:0000256" key="5">
    <source>
        <dbReference type="ARBA" id="ARBA00022018"/>
    </source>
</evidence>
<feature type="non-terminal residue" evidence="17">
    <location>
        <position position="1"/>
    </location>
</feature>
<evidence type="ECO:0000256" key="14">
    <source>
        <dbReference type="RuleBase" id="RU367051"/>
    </source>
</evidence>
<dbReference type="InterPro" id="IPR001296">
    <property type="entry name" value="Glyco_trans_1"/>
</dbReference>
<evidence type="ECO:0000256" key="8">
    <source>
        <dbReference type="ARBA" id="ARBA00022692"/>
    </source>
</evidence>
<dbReference type="OrthoDB" id="2276068at2759"/>
<comment type="function">
    <text evidence="13">GDP-Man:Man(3)GlcNAc(2)-PP-Dol alpha-1,2-mannosyltransferase that operates in the biosynthetic pathway of dolichol-linked oligosaccharides, the glycan precursors employed in protein asparagine (N)-glycosylation. The assembly of dolichol-linked oligosaccharides begins on the cytosolic side of the endoplasmic reticulum membrane and finishes in its lumen. The sequential addition of sugars to dolichol pyrophosphate produces dolichol-linked oligosaccharides containing fourteen sugars, including two GlcNAcs, nine mannoses and three glucoses. Once assembled, the oligosaccharide is transferred from the lipid to nascent proteins by oligosaccharyltransferases. Catalyzes, on the cytoplasmic face of the endoplasmic reticulum, the addition of the fourth and fifth mannose residues to the dolichol-linked oligosaccharide chain, to produce Man(5)GlcNAc(2)-PP-dolichol core oligosaccharide. Man(5)GlcNAc(2)-PP-dolichol is a substrate for ALG3, the following enzyme in the biosynthetic pathway.</text>
</comment>
<dbReference type="PANTHER" id="PTHR45919:SF1">
    <property type="entry name" value="GDP-MAN:MAN(3)GLCNAC(2)-PP-DOL ALPHA-1,2-MANNOSYLTRANSFERASE"/>
    <property type="match status" value="1"/>
</dbReference>
<dbReference type="Proteomes" id="UP000605970">
    <property type="component" value="Unassembled WGS sequence"/>
</dbReference>
<evidence type="ECO:0000256" key="6">
    <source>
        <dbReference type="ARBA" id="ARBA00022676"/>
    </source>
</evidence>
<keyword evidence="9 14" id="KW-0256">Endoplasmic reticulum</keyword>
<keyword evidence="18" id="KW-1185">Reference proteome</keyword>
<accession>A0A8S9ZSJ9</accession>
<evidence type="ECO:0000256" key="3">
    <source>
        <dbReference type="ARBA" id="ARBA00009481"/>
    </source>
</evidence>
<comment type="catalytic activity">
    <reaction evidence="12 14">
        <text>an alpha-D-Man-(1-&gt;3)-[alpha-D-Man-(1-&gt;6)]-beta-D-Man-(1-&gt;4)-beta-D-GlcNAc-(1-&gt;4)-alpha-D-GlcNAc-diphospho-di-trans,poly-cis-dolichol + 2 GDP-alpha-D-mannose = an alpha-D-Man-(1-&gt;2)-alpha-D-Man-(1-&gt;2)-alpha-D-Man-(1-&gt;3)-[alpha-D-Man-(1-&gt;6)]-beta-D-Man-(1-&gt;4)-beta-D-GlcNAc-(1-&gt;4)-alpha-D-GlcNAc-diphospho-di-trans,poly-cis-dolichol + 2 GDP + 2 H(+)</text>
        <dbReference type="Rhea" id="RHEA:29523"/>
        <dbReference type="Rhea" id="RHEA-COMP:19515"/>
        <dbReference type="Rhea" id="RHEA-COMP:19516"/>
        <dbReference type="ChEBI" id="CHEBI:15378"/>
        <dbReference type="ChEBI" id="CHEBI:57527"/>
        <dbReference type="ChEBI" id="CHEBI:58189"/>
        <dbReference type="ChEBI" id="CHEBI:132511"/>
        <dbReference type="ChEBI" id="CHEBI:132515"/>
        <dbReference type="EC" id="2.4.1.131"/>
    </reaction>
    <physiologicalReaction direction="left-to-right" evidence="12 14">
        <dbReference type="Rhea" id="RHEA:29524"/>
    </physiologicalReaction>
</comment>
<name>A0A8S9ZSJ9_9BILA</name>
<evidence type="ECO:0000256" key="11">
    <source>
        <dbReference type="ARBA" id="ARBA00023136"/>
    </source>
</evidence>
<evidence type="ECO:0000313" key="17">
    <source>
        <dbReference type="EMBL" id="KAF7636444.1"/>
    </source>
</evidence>
<reference evidence="17" key="1">
    <citation type="journal article" date="2020" name="Ecol. Evol.">
        <title>Genome structure and content of the rice root-knot nematode (Meloidogyne graminicola).</title>
        <authorList>
            <person name="Phan N.T."/>
            <person name="Danchin E.G.J."/>
            <person name="Klopp C."/>
            <person name="Perfus-Barbeoch L."/>
            <person name="Kozlowski D.K."/>
            <person name="Koutsovoulos G.D."/>
            <person name="Lopez-Roques C."/>
            <person name="Bouchez O."/>
            <person name="Zahm M."/>
            <person name="Besnard G."/>
            <person name="Bellafiore S."/>
        </authorList>
    </citation>
    <scope>NUCLEOTIDE SEQUENCE</scope>
    <source>
        <strain evidence="17">VN-18</strain>
    </source>
</reference>
<dbReference type="SUPFAM" id="SSF53756">
    <property type="entry name" value="UDP-Glycosyltransferase/glycogen phosphorylase"/>
    <property type="match status" value="1"/>
</dbReference>
<evidence type="ECO:0000256" key="10">
    <source>
        <dbReference type="ARBA" id="ARBA00022989"/>
    </source>
</evidence>
<dbReference type="CDD" id="cd03806">
    <property type="entry name" value="GT4_ALG11-like"/>
    <property type="match status" value="1"/>
</dbReference>
<evidence type="ECO:0000256" key="2">
    <source>
        <dbReference type="ARBA" id="ARBA00004922"/>
    </source>
</evidence>
<dbReference type="EC" id="2.4.1.131" evidence="4 14"/>
<keyword evidence="10 14" id="KW-1133">Transmembrane helix</keyword>
<comment type="pathway">
    <text evidence="2 14">Protein modification; protein glycosylation.</text>
</comment>
<dbReference type="AlphaFoldDB" id="A0A8S9ZSJ9"/>
<keyword evidence="6 14" id="KW-0328">Glycosyltransferase</keyword>
<sequence>MPFLLLFSLLILLIPIYLFFLFIRRNRISNTFAFFHPYCDACGGGERVLWLALNALYLRFPELNFIIYTGDINTTSEQIIKKANSRFNISIPTDRLNFIFLKTRWILESKNYPRFTLIAQLFSGLIIGFEALFKFNPEWFIDTTGCPLTLPLFYWIGGAKTICYIHYPIITKEMIQLINCRITTYNNSSIISSSFLLTKLKLFYYRIISFLYKLCGKCSQLTIVNGSWTSSHIENLWLYKPFIIYPPCNVEKLLKLKNKSEEENKTKIVKIISVGQIRPEKDHLKQLRIFAEVKQLIEKRKLNINIKLIIAGGCRNEEDLKRVEFLQNYARGNFGMEPGVEIDWELNINWERLEELMENSLIGLHTMWNEHFGISVVEGMAAGIIMVAHNSGGPLLDIIGNNNNLNEINNNNKCGFLANTNEEYINTIINILEMTSNELENIRNNARNKALNFSDNLFEKKFCDLIASFFEKNKEI</sequence>
<comment type="caution">
    <text evidence="17">The sequence shown here is derived from an EMBL/GenBank/DDBJ whole genome shotgun (WGS) entry which is preliminary data.</text>
</comment>
<protein>
    <recommendedName>
        <fullName evidence="5 14">GDP-Man:Man(3)GlcNAc(2)-PP-Dol alpha-1,2-mannosyltransferase</fullName>
        <ecNumber evidence="4 14">2.4.1.131</ecNumber>
    </recommendedName>
</protein>
<evidence type="ECO:0000256" key="7">
    <source>
        <dbReference type="ARBA" id="ARBA00022679"/>
    </source>
</evidence>
<feature type="transmembrane region" description="Helical" evidence="14">
    <location>
        <begin position="152"/>
        <end position="170"/>
    </location>
</feature>
<comment type="similarity">
    <text evidence="3 14">Belongs to the glycosyltransferase group 1 family. Glycosyltransferase 4 subfamily.</text>
</comment>
<evidence type="ECO:0000256" key="4">
    <source>
        <dbReference type="ARBA" id="ARBA00012645"/>
    </source>
</evidence>
<feature type="domain" description="Glycosyl transferase family 1" evidence="15">
    <location>
        <begin position="259"/>
        <end position="448"/>
    </location>
</feature>
<dbReference type="Gene3D" id="3.40.50.2000">
    <property type="entry name" value="Glycogen Phosphorylase B"/>
    <property type="match status" value="1"/>
</dbReference>
<evidence type="ECO:0000256" key="13">
    <source>
        <dbReference type="ARBA" id="ARBA00045128"/>
    </source>
</evidence>
<dbReference type="InterPro" id="IPR031814">
    <property type="entry name" value="ALG11_N"/>
</dbReference>
<dbReference type="GO" id="GO:0006487">
    <property type="term" value="P:protein N-linked glycosylation"/>
    <property type="evidence" value="ECO:0007669"/>
    <property type="project" value="TreeGrafter"/>
</dbReference>
<dbReference type="GO" id="GO:0004377">
    <property type="term" value="F:GDP-Man:Man(3)GlcNAc(2)-PP-Dol alpha-1,2-mannosyltransferase activity"/>
    <property type="evidence" value="ECO:0007669"/>
    <property type="project" value="UniProtKB-UniRule"/>
</dbReference>
<dbReference type="Pfam" id="PF00534">
    <property type="entry name" value="Glycos_transf_1"/>
    <property type="match status" value="1"/>
</dbReference>
<feature type="transmembrane region" description="Helical" evidence="14">
    <location>
        <begin position="112"/>
        <end position="132"/>
    </location>
</feature>
<keyword evidence="8 14" id="KW-0812">Transmembrane</keyword>
<gene>
    <name evidence="17" type="ORF">Mgra_00004030</name>
</gene>
<keyword evidence="11 14" id="KW-0472">Membrane</keyword>
<dbReference type="PANTHER" id="PTHR45919">
    <property type="entry name" value="GDP-MAN:MAN(3)GLCNAC(2)-PP-DOL ALPHA-1,2-MANNOSYLTRANSFERASE"/>
    <property type="match status" value="1"/>
</dbReference>